<sequence length="96" mass="10540">MRAGALADSDMLGRHEMPTTSEALEDHQMIGFVSSRTGYPLPLEFTRGNEVIEVTLPTRLSVSSVETSAAAAQKGFRLVQAPRYRFINDLEKGQAD</sequence>
<gene>
    <name evidence="1" type="ORF">AA0228_0763</name>
</gene>
<protein>
    <submittedName>
        <fullName evidence="1">Uncharacterized protein</fullName>
    </submittedName>
</protein>
<proteinExistence type="predicted"/>
<dbReference type="EMBL" id="BAQW01000004">
    <property type="protein sequence ID" value="GBR09698.1"/>
    <property type="molecule type" value="Genomic_DNA"/>
</dbReference>
<dbReference type="Proteomes" id="UP001061070">
    <property type="component" value="Unassembled WGS sequence"/>
</dbReference>
<keyword evidence="2" id="KW-1185">Reference proteome</keyword>
<organism evidence="1 2">
    <name type="scientific">Gluconobacter frateurii NRIC 0228</name>
    <dbReference type="NCBI Taxonomy" id="1307946"/>
    <lineage>
        <taxon>Bacteria</taxon>
        <taxon>Pseudomonadati</taxon>
        <taxon>Pseudomonadota</taxon>
        <taxon>Alphaproteobacteria</taxon>
        <taxon>Acetobacterales</taxon>
        <taxon>Acetobacteraceae</taxon>
        <taxon>Gluconobacter</taxon>
    </lineage>
</organism>
<name>A0ABQ0Q970_9PROT</name>
<comment type="caution">
    <text evidence="1">The sequence shown here is derived from an EMBL/GenBank/DDBJ whole genome shotgun (WGS) entry which is preliminary data.</text>
</comment>
<reference evidence="1" key="1">
    <citation type="submission" date="2013-04" db="EMBL/GenBank/DDBJ databases">
        <title>The genome sequencing project of 58 acetic acid bacteria.</title>
        <authorList>
            <person name="Okamoto-Kainuma A."/>
            <person name="Ishikawa M."/>
            <person name="Umino S."/>
            <person name="Koizumi Y."/>
            <person name="Shiwa Y."/>
            <person name="Yoshikawa H."/>
            <person name="Matsutani M."/>
            <person name="Matsushita K."/>
        </authorList>
    </citation>
    <scope>NUCLEOTIDE SEQUENCE</scope>
    <source>
        <strain evidence="1">NRIC 0228</strain>
    </source>
</reference>
<accession>A0ABQ0Q970</accession>
<evidence type="ECO:0000313" key="2">
    <source>
        <dbReference type="Proteomes" id="UP001061070"/>
    </source>
</evidence>
<dbReference type="Gene3D" id="3.40.190.10">
    <property type="entry name" value="Periplasmic binding protein-like II"/>
    <property type="match status" value="1"/>
</dbReference>
<evidence type="ECO:0000313" key="1">
    <source>
        <dbReference type="EMBL" id="GBR09698.1"/>
    </source>
</evidence>